<evidence type="ECO:0000313" key="4">
    <source>
        <dbReference type="Proteomes" id="UP000180098"/>
    </source>
</evidence>
<feature type="region of interest" description="Disordered" evidence="1">
    <location>
        <begin position="124"/>
        <end position="207"/>
    </location>
</feature>
<feature type="domain" description="Fibronectin type-III" evidence="2">
    <location>
        <begin position="173"/>
        <end position="268"/>
    </location>
</feature>
<feature type="region of interest" description="Disordered" evidence="1">
    <location>
        <begin position="354"/>
        <end position="375"/>
    </location>
</feature>
<dbReference type="OrthoDB" id="2969510at2"/>
<dbReference type="SUPFAM" id="SSF49265">
    <property type="entry name" value="Fibronectin type III"/>
    <property type="match status" value="1"/>
</dbReference>
<dbReference type="EMBL" id="MLQQ01000058">
    <property type="protein sequence ID" value="OIJ07629.1"/>
    <property type="molecule type" value="Genomic_DNA"/>
</dbReference>
<feature type="compositionally biased region" description="Low complexity" evidence="1">
    <location>
        <begin position="129"/>
        <end position="144"/>
    </location>
</feature>
<comment type="caution">
    <text evidence="3">The sequence shown here is derived from an EMBL/GenBank/DDBJ whole genome shotgun (WGS) entry which is preliminary data.</text>
</comment>
<accession>A0A1S2L566</accession>
<dbReference type="PROSITE" id="PS50853">
    <property type="entry name" value="FN3"/>
    <property type="match status" value="1"/>
</dbReference>
<dbReference type="InterPro" id="IPR013783">
    <property type="entry name" value="Ig-like_fold"/>
</dbReference>
<evidence type="ECO:0000256" key="1">
    <source>
        <dbReference type="SAM" id="MobiDB-lite"/>
    </source>
</evidence>
<protein>
    <recommendedName>
        <fullName evidence="2">Fibronectin type-III domain-containing protein</fullName>
    </recommendedName>
</protein>
<keyword evidence="4" id="KW-1185">Reference proteome</keyword>
<proteinExistence type="predicted"/>
<evidence type="ECO:0000259" key="2">
    <source>
        <dbReference type="PROSITE" id="PS50853"/>
    </source>
</evidence>
<sequence>MLKVDTVQPNLSGKKFFAVLCFFLVVLMFFAQVSFAYDYHKNTIRWQQDHENRTYFDYSGASWLQADPNAFLEVSWSNDGETKTVIFQTWELAFFPTKNGYYHAKVVRGDGDIVGQEGTIISGIENETDGTIGYDGTTGNTGTDPEGGGSEPDPPGDGDNGGDDPDPPPEPTPPTQPGNFTSPTGELSVGDITVSWGSSSGGENNSVTGYRLEQRIDGNWTHISTENNTSRSIALDTSGTVEFRVRAEGSGGLNSAWRESGTFEVDCGCWFEAPAWNEYMGKIDEIRNAIPPPPNWTQVADTFYERIVPNAINDLQNMLGTAPPPPAPPSQDINIQEPSRIGQHEQIPDYADELSQSEPTMEEVPGLAESGYSKEDIENEAPVIEFREDPTGGFNIGNPLEMLPDIPTEPPIPGQVEDAGEWDHQPEQQEFQTPMPEGGEVVDVLEPPMPSGDNGGNSIPIPKENYTPPTPGDNQIDIGNYKNHPDEPDGSG</sequence>
<evidence type="ECO:0000313" key="3">
    <source>
        <dbReference type="EMBL" id="OIJ07629.1"/>
    </source>
</evidence>
<feature type="region of interest" description="Disordered" evidence="1">
    <location>
        <begin position="387"/>
        <end position="492"/>
    </location>
</feature>
<name>A0A1S2L566_9BACI</name>
<dbReference type="InterPro" id="IPR003961">
    <property type="entry name" value="FN3_dom"/>
</dbReference>
<dbReference type="AlphaFoldDB" id="A0A1S2L566"/>
<dbReference type="Gene3D" id="2.60.40.10">
    <property type="entry name" value="Immunoglobulins"/>
    <property type="match status" value="1"/>
</dbReference>
<organism evidence="3 4">
    <name type="scientific">Anaerobacillus arseniciselenatis</name>
    <dbReference type="NCBI Taxonomy" id="85682"/>
    <lineage>
        <taxon>Bacteria</taxon>
        <taxon>Bacillati</taxon>
        <taxon>Bacillota</taxon>
        <taxon>Bacilli</taxon>
        <taxon>Bacillales</taxon>
        <taxon>Bacillaceae</taxon>
        <taxon>Anaerobacillus</taxon>
    </lineage>
</organism>
<feature type="compositionally biased region" description="Acidic residues" evidence="1">
    <location>
        <begin position="154"/>
        <end position="167"/>
    </location>
</feature>
<reference evidence="3 4" key="1">
    <citation type="submission" date="2016-10" db="EMBL/GenBank/DDBJ databases">
        <title>Draft genome sequences of four alkaliphilic bacteria belonging to the Anaerobacillus genus.</title>
        <authorList>
            <person name="Bassil N.M."/>
            <person name="Lloyd J.R."/>
        </authorList>
    </citation>
    <scope>NUCLEOTIDE SEQUENCE [LARGE SCALE GENOMIC DNA]</scope>
    <source>
        <strain evidence="3 4">DSM 15340</strain>
    </source>
</reference>
<gene>
    <name evidence="3" type="ORF">BKP35_18250</name>
</gene>
<dbReference type="Proteomes" id="UP000180098">
    <property type="component" value="Unassembled WGS sequence"/>
</dbReference>
<feature type="compositionally biased region" description="Basic and acidic residues" evidence="1">
    <location>
        <begin position="483"/>
        <end position="492"/>
    </location>
</feature>
<dbReference type="InterPro" id="IPR036116">
    <property type="entry name" value="FN3_sf"/>
</dbReference>
<dbReference type="RefSeq" id="WP_071314817.1">
    <property type="nucleotide sequence ID" value="NZ_MLQQ01000058.1"/>
</dbReference>